<keyword evidence="1" id="KW-1133">Transmembrane helix</keyword>
<dbReference type="InterPro" id="IPR024163">
    <property type="entry name" value="Aerotolerance_reg_N"/>
</dbReference>
<feature type="transmembrane region" description="Helical" evidence="1">
    <location>
        <begin position="6"/>
        <end position="24"/>
    </location>
</feature>
<dbReference type="Gene3D" id="3.40.50.880">
    <property type="match status" value="1"/>
</dbReference>
<keyword evidence="5" id="KW-1185">Reference proteome</keyword>
<comment type="caution">
    <text evidence="4">The sequence shown here is derived from an EMBL/GenBank/DDBJ whole genome shotgun (WGS) entry which is preliminary data.</text>
</comment>
<dbReference type="EMBL" id="VAUV01000016">
    <property type="protein sequence ID" value="TLD69058.1"/>
    <property type="molecule type" value="Genomic_DNA"/>
</dbReference>
<sequence length="722" mass="80657">MSFLNAILLAGAAAFTIPLLIHLLNRRRIHTVQWGAMHLLEKALKLRRRNLQLEQKLLLATRIAIPIFLALCLARPVFSLLRQFPGMDKRSLVVLLDDSASMRAAGEGGSTRDKATAELRRIIDQLPRGSDVSVILAGSPPRLLLDGPTTSHDLIFEKLNTTPSLAGPVAIAESLQLATTELKRTQTPARELLILSDFQQTDWQTVLDGGSLPELDPIKKIEPAPALTLYRSNSQLSENLALTHVDPSAFIIARDQPLALRARIQNHGQRDYQDIPVHLEADGVRIRSTRVTIAPQAEATFTLTHTFDTPGDHALTLRLEGDAFPEDNAFSLVIPVREEVKTLLISGRSGSAPMTGPADFLQIALSPHMSAATGLKDVILPTLVEEQKFRDRDLENQRVIIMANVEKLHGNQLKELQEHIKKGNSLIIFPGPNIDPRWYENDLYQKGTGLLPAKPAGFGHIDPNQMPARLLSQRHTHPATAYFNDARGMNLQDAAFTHWQKFDNIEGDTRILLNLDRGDPLLIEKPYGKGRVLLFTTTANAQWSTLPLQPAFVPLMQRLITHLATQNTPPQYQRTGNQLQLDLTEDQAKQPLQLIDPHHQAHDLKPVKNSGNENENQPAITYKDTFLPGLYELRPAKTTDTTPIRRFAFNPDPAESNLATLSSDQTRQIAERLGASFASDYDTFEKIDHSRRFGSEIWQPILLLVLFFLFAEVFLQQRIARA</sequence>
<dbReference type="InterPro" id="IPR011933">
    <property type="entry name" value="Double_TM_dom"/>
</dbReference>
<dbReference type="InterPro" id="IPR002035">
    <property type="entry name" value="VWF_A"/>
</dbReference>
<keyword evidence="1" id="KW-0472">Membrane</keyword>
<dbReference type="SUPFAM" id="SSF52317">
    <property type="entry name" value="Class I glutamine amidotransferase-like"/>
    <property type="match status" value="1"/>
</dbReference>
<dbReference type="Gene3D" id="3.40.50.410">
    <property type="entry name" value="von Willebrand factor, type A domain"/>
    <property type="match status" value="1"/>
</dbReference>
<dbReference type="InterPro" id="IPR029062">
    <property type="entry name" value="Class_I_gatase-like"/>
</dbReference>
<dbReference type="CDD" id="cd00198">
    <property type="entry name" value="vWFA"/>
    <property type="match status" value="1"/>
</dbReference>
<dbReference type="NCBIfam" id="TIGR02226">
    <property type="entry name" value="two_anch"/>
    <property type="match status" value="1"/>
</dbReference>
<dbReference type="AlphaFoldDB" id="A0A5R8K9S3"/>
<gene>
    <name evidence="4" type="ORF">FEM03_19510</name>
</gene>
<dbReference type="Pfam" id="PF13519">
    <property type="entry name" value="VWA_2"/>
    <property type="match status" value="1"/>
</dbReference>
<dbReference type="InterPro" id="IPR013783">
    <property type="entry name" value="Ig-like_fold"/>
</dbReference>
<proteinExistence type="predicted"/>
<evidence type="ECO:0000259" key="3">
    <source>
        <dbReference type="Pfam" id="PF13519"/>
    </source>
</evidence>
<dbReference type="OrthoDB" id="9769144at2"/>
<organism evidence="4 5">
    <name type="scientific">Phragmitibacter flavus</name>
    <dbReference type="NCBI Taxonomy" id="2576071"/>
    <lineage>
        <taxon>Bacteria</taxon>
        <taxon>Pseudomonadati</taxon>
        <taxon>Verrucomicrobiota</taxon>
        <taxon>Verrucomicrobiia</taxon>
        <taxon>Verrucomicrobiales</taxon>
        <taxon>Verrucomicrobiaceae</taxon>
        <taxon>Phragmitibacter</taxon>
    </lineage>
</organism>
<dbReference type="PANTHER" id="PTHR37464:SF1">
    <property type="entry name" value="BLL2463 PROTEIN"/>
    <property type="match status" value="1"/>
</dbReference>
<dbReference type="Pfam" id="PF07584">
    <property type="entry name" value="BatA"/>
    <property type="match status" value="1"/>
</dbReference>
<dbReference type="PANTHER" id="PTHR37464">
    <property type="entry name" value="BLL2463 PROTEIN"/>
    <property type="match status" value="1"/>
</dbReference>
<evidence type="ECO:0000259" key="2">
    <source>
        <dbReference type="Pfam" id="PF07584"/>
    </source>
</evidence>
<evidence type="ECO:0000313" key="5">
    <source>
        <dbReference type="Proteomes" id="UP000306196"/>
    </source>
</evidence>
<dbReference type="InterPro" id="IPR036465">
    <property type="entry name" value="vWFA_dom_sf"/>
</dbReference>
<keyword evidence="1" id="KW-0812">Transmembrane</keyword>
<evidence type="ECO:0000256" key="1">
    <source>
        <dbReference type="SAM" id="Phobius"/>
    </source>
</evidence>
<dbReference type="Gene3D" id="2.60.40.10">
    <property type="entry name" value="Immunoglobulins"/>
    <property type="match status" value="1"/>
</dbReference>
<accession>A0A5R8K9S3</accession>
<evidence type="ECO:0000313" key="4">
    <source>
        <dbReference type="EMBL" id="TLD69058.1"/>
    </source>
</evidence>
<protein>
    <submittedName>
        <fullName evidence="4">VWA domain-containing protein</fullName>
    </submittedName>
</protein>
<name>A0A5R8K9S3_9BACT</name>
<dbReference type="Proteomes" id="UP000306196">
    <property type="component" value="Unassembled WGS sequence"/>
</dbReference>
<dbReference type="RefSeq" id="WP_138087982.1">
    <property type="nucleotide sequence ID" value="NZ_VAUV01000016.1"/>
</dbReference>
<feature type="transmembrane region" description="Helical" evidence="1">
    <location>
        <begin position="57"/>
        <end position="78"/>
    </location>
</feature>
<feature type="domain" description="VWFA" evidence="3">
    <location>
        <begin position="92"/>
        <end position="198"/>
    </location>
</feature>
<feature type="domain" description="Aerotolerance regulator N-terminal" evidence="2">
    <location>
        <begin position="1"/>
        <end position="76"/>
    </location>
</feature>
<reference evidence="4 5" key="1">
    <citation type="submission" date="2019-05" db="EMBL/GenBank/DDBJ databases">
        <title>Verrucobacter flavum gen. nov., sp. nov. a new member of the family Verrucomicrobiaceae.</title>
        <authorList>
            <person name="Szuroczki S."/>
            <person name="Abbaszade G."/>
            <person name="Szabo A."/>
            <person name="Felfoldi T."/>
            <person name="Schumann P."/>
            <person name="Boka K."/>
            <person name="Keki Z."/>
            <person name="Toumi M."/>
            <person name="Toth E."/>
        </authorList>
    </citation>
    <scope>NUCLEOTIDE SEQUENCE [LARGE SCALE GENOMIC DNA]</scope>
    <source>
        <strain evidence="4 5">MG-N-17</strain>
    </source>
</reference>
<dbReference type="SUPFAM" id="SSF53300">
    <property type="entry name" value="vWA-like"/>
    <property type="match status" value="1"/>
</dbReference>
<feature type="transmembrane region" description="Helical" evidence="1">
    <location>
        <begin position="697"/>
        <end position="715"/>
    </location>
</feature>